<dbReference type="SUPFAM" id="SSF56214">
    <property type="entry name" value="4'-phosphopantetheinyl transferase"/>
    <property type="match status" value="1"/>
</dbReference>
<comment type="catalytic activity">
    <reaction evidence="11">
        <text>apo-[peptidyl-carrier protein] + CoA = holo-[peptidyl-carrier protein] + adenosine 3',5'-bisphosphate + H(+)</text>
        <dbReference type="Rhea" id="RHEA:46228"/>
        <dbReference type="Rhea" id="RHEA-COMP:11479"/>
        <dbReference type="Rhea" id="RHEA-COMP:11480"/>
        <dbReference type="ChEBI" id="CHEBI:15378"/>
        <dbReference type="ChEBI" id="CHEBI:29999"/>
        <dbReference type="ChEBI" id="CHEBI:57287"/>
        <dbReference type="ChEBI" id="CHEBI:58343"/>
        <dbReference type="ChEBI" id="CHEBI:64479"/>
    </reaction>
</comment>
<reference evidence="14 15" key="1">
    <citation type="submission" date="2023-12" db="EMBL/GenBank/DDBJ databases">
        <title>Marinobacter qingdaonensis sp. nov., isolated from the intertidal sediment of Qingdao, PR China.</title>
        <authorList>
            <person name="Li Y."/>
        </authorList>
    </citation>
    <scope>NUCLEOTIDE SEQUENCE [LARGE SCALE GENOMIC DNA]</scope>
    <source>
        <strain evidence="14 15">ASW11-75</strain>
    </source>
</reference>
<evidence type="ECO:0000256" key="4">
    <source>
        <dbReference type="ARBA" id="ARBA00011503"/>
    </source>
</evidence>
<name>A0ABU5NU24_9GAMM</name>
<dbReference type="Gene3D" id="3.90.470.20">
    <property type="entry name" value="4'-phosphopantetheinyl transferase domain"/>
    <property type="match status" value="1"/>
</dbReference>
<comment type="similarity">
    <text evidence="3">Belongs to the P-Pant transferase superfamily. EntD family.</text>
</comment>
<dbReference type="InterPro" id="IPR008278">
    <property type="entry name" value="4-PPantetheinyl_Trfase_dom"/>
</dbReference>
<comment type="function">
    <text evidence="1">Involved in the biosynthesis of the siderophore enterobactin (enterochelin), which is a macrocyclic trimeric lactone of N-(2,3-dihydroxybenzoyl)-serine. The serine trilactone serves as a scaffolding for the three catechol functionalities that provide hexadentate coordination for the tightly ligated iron(2+) atoms. Plays an essential role in the assembly of the enterobactin by catalyzing the transfer of the 4'-phosphopantetheine (Ppant) moiety from coenzyme A to the apo-domains of both EntB (ArCP domain) and EntF (PCP domain) to yield their holo-forms which make them competent for the activation of 2,3-dihydroxybenzoate (DHB) and L-serine, respectively.</text>
</comment>
<evidence type="ECO:0000256" key="7">
    <source>
        <dbReference type="ARBA" id="ARBA00023191"/>
    </source>
</evidence>
<dbReference type="RefSeq" id="WP_322853813.1">
    <property type="nucleotide sequence ID" value="NZ_JAYDCJ010000001.1"/>
</dbReference>
<evidence type="ECO:0000256" key="11">
    <source>
        <dbReference type="ARBA" id="ARBA00049191"/>
    </source>
</evidence>
<feature type="domain" description="4'-phosphopantetheinyl transferase N-terminal" evidence="13">
    <location>
        <begin position="54"/>
        <end position="116"/>
    </location>
</feature>
<evidence type="ECO:0000256" key="9">
    <source>
        <dbReference type="ARBA" id="ARBA00031996"/>
    </source>
</evidence>
<dbReference type="Proteomes" id="UP001305746">
    <property type="component" value="Unassembled WGS sequence"/>
</dbReference>
<dbReference type="PRINTS" id="PR01399">
    <property type="entry name" value="ENTSNTHTASED"/>
</dbReference>
<evidence type="ECO:0000313" key="15">
    <source>
        <dbReference type="Proteomes" id="UP001305746"/>
    </source>
</evidence>
<evidence type="ECO:0000256" key="2">
    <source>
        <dbReference type="ARBA" id="ARBA00004993"/>
    </source>
</evidence>
<protein>
    <recommendedName>
        <fullName evidence="5">Enterobactin synthase component D</fullName>
    </recommendedName>
    <alternativeName>
        <fullName evidence="8">4'-phosphopantetheinyl transferase EntD</fullName>
    </alternativeName>
    <alternativeName>
        <fullName evidence="9">Enterochelin synthase D</fullName>
    </alternativeName>
</protein>
<evidence type="ECO:0000256" key="10">
    <source>
        <dbReference type="ARBA" id="ARBA00049176"/>
    </source>
</evidence>
<evidence type="ECO:0000256" key="5">
    <source>
        <dbReference type="ARBA" id="ARBA00019087"/>
    </source>
</evidence>
<dbReference type="GO" id="GO:0016740">
    <property type="term" value="F:transferase activity"/>
    <property type="evidence" value="ECO:0007669"/>
    <property type="project" value="UniProtKB-KW"/>
</dbReference>
<dbReference type="PANTHER" id="PTHR38096">
    <property type="entry name" value="ENTEROBACTIN SYNTHASE COMPONENT D"/>
    <property type="match status" value="1"/>
</dbReference>
<comment type="catalytic activity">
    <reaction evidence="10">
        <text>apo-[aryl-carrier protein] + CoA = holo-[aryl-carrier protein] + adenosine 3',5'-bisphosphate + H(+)</text>
        <dbReference type="Rhea" id="RHEA:48404"/>
        <dbReference type="Rhea" id="RHEA-COMP:15903"/>
        <dbReference type="Rhea" id="RHEA-COMP:17557"/>
        <dbReference type="ChEBI" id="CHEBI:15378"/>
        <dbReference type="ChEBI" id="CHEBI:29999"/>
        <dbReference type="ChEBI" id="CHEBI:57287"/>
        <dbReference type="ChEBI" id="CHEBI:58343"/>
        <dbReference type="ChEBI" id="CHEBI:64479"/>
    </reaction>
</comment>
<evidence type="ECO:0000256" key="8">
    <source>
        <dbReference type="ARBA" id="ARBA00029894"/>
    </source>
</evidence>
<evidence type="ECO:0000256" key="6">
    <source>
        <dbReference type="ARBA" id="ARBA00022679"/>
    </source>
</evidence>
<feature type="domain" description="4'-phosphopantetheinyl transferase" evidence="12">
    <location>
        <begin position="124"/>
        <end position="221"/>
    </location>
</feature>
<evidence type="ECO:0000259" key="13">
    <source>
        <dbReference type="Pfam" id="PF17837"/>
    </source>
</evidence>
<dbReference type="Pfam" id="PF17837">
    <property type="entry name" value="4PPT_N"/>
    <property type="match status" value="1"/>
</dbReference>
<gene>
    <name evidence="14" type="ORF">U5822_01320</name>
</gene>
<accession>A0ABU5NU24</accession>
<evidence type="ECO:0000256" key="1">
    <source>
        <dbReference type="ARBA" id="ARBA00003937"/>
    </source>
</evidence>
<dbReference type="PANTHER" id="PTHR38096:SF1">
    <property type="entry name" value="ENTEROBACTIN SYNTHASE COMPONENT D"/>
    <property type="match status" value="1"/>
</dbReference>
<keyword evidence="7" id="KW-0259">Enterobactin biosynthesis</keyword>
<evidence type="ECO:0000259" key="12">
    <source>
        <dbReference type="Pfam" id="PF01648"/>
    </source>
</evidence>
<comment type="pathway">
    <text evidence="2">Siderophore biosynthesis; enterobactin biosynthesis.</text>
</comment>
<proteinExistence type="inferred from homology"/>
<organism evidence="14 15">
    <name type="scientific">Marinobacter qingdaonensis</name>
    <dbReference type="NCBI Taxonomy" id="3108486"/>
    <lineage>
        <taxon>Bacteria</taxon>
        <taxon>Pseudomonadati</taxon>
        <taxon>Pseudomonadota</taxon>
        <taxon>Gammaproteobacteria</taxon>
        <taxon>Pseudomonadales</taxon>
        <taxon>Marinobacteraceae</taxon>
        <taxon>Marinobacter</taxon>
    </lineage>
</organism>
<dbReference type="InterPro" id="IPR037143">
    <property type="entry name" value="4-PPantetheinyl_Trfase_dom_sf"/>
</dbReference>
<comment type="subunit">
    <text evidence="4">EntB, EntD, EntE, and EntF form a multienzyme complex called enterobactin synthase.</text>
</comment>
<comment type="caution">
    <text evidence="14">The sequence shown here is derived from an EMBL/GenBank/DDBJ whole genome shotgun (WGS) entry which is preliminary data.</text>
</comment>
<dbReference type="EMBL" id="JAYDCJ010000001">
    <property type="protein sequence ID" value="MEA1079288.1"/>
    <property type="molecule type" value="Genomic_DNA"/>
</dbReference>
<keyword evidence="15" id="KW-1185">Reference proteome</keyword>
<sequence length="242" mass="26774">MPIQAPLPDFCTDPGETFTWPQPLTELPLVAVNFDPEALRDEDFARTGIAMPANLQRAVAKRKAEYLAGRLCAREALQQATGVGAIPGTSEDRAPQWPAGSVGSITHSDGRAAAIVGRASRYASVGLDMEWVMADERAVKLAGQILTDGERKRFARALKERPGECLTLAFSLKESLFKALYPLTLKRFYFEHAEVLEWQEPGLARLRLLTDLSDQWRNGQELDAQFLHRDGQLISLIAVARS</sequence>
<dbReference type="InterPro" id="IPR041354">
    <property type="entry name" value="4PPT_N"/>
</dbReference>
<dbReference type="Pfam" id="PF01648">
    <property type="entry name" value="ACPS"/>
    <property type="match status" value="1"/>
</dbReference>
<evidence type="ECO:0000313" key="14">
    <source>
        <dbReference type="EMBL" id="MEA1079288.1"/>
    </source>
</evidence>
<dbReference type="InterPro" id="IPR003542">
    <property type="entry name" value="Enbac_synth_compD-like"/>
</dbReference>
<keyword evidence="6 14" id="KW-0808">Transferase</keyword>
<evidence type="ECO:0000256" key="3">
    <source>
        <dbReference type="ARBA" id="ARBA00008342"/>
    </source>
</evidence>